<reference evidence="8" key="2">
    <citation type="submission" date="2021-04" db="EMBL/GenBank/DDBJ databases">
        <authorList>
            <person name="Gilroy R."/>
        </authorList>
    </citation>
    <scope>NUCLEOTIDE SEQUENCE</scope>
    <source>
        <strain evidence="8">CHK169-2315</strain>
    </source>
</reference>
<feature type="coiled-coil region" evidence="7">
    <location>
        <begin position="7"/>
        <end position="65"/>
    </location>
</feature>
<keyword evidence="5 6" id="KW-0269">Exonuclease</keyword>
<name>A0A9D1PPC0_9BACI</name>
<dbReference type="Gene3D" id="1.10.287.1040">
    <property type="entry name" value="Exonuclease VII, small subunit"/>
    <property type="match status" value="1"/>
</dbReference>
<evidence type="ECO:0000313" key="8">
    <source>
        <dbReference type="EMBL" id="HIV75038.1"/>
    </source>
</evidence>
<dbReference type="AlphaFoldDB" id="A0A9D1PPC0"/>
<organism evidence="8 9">
    <name type="scientific">Candidatus Pseudogracilibacillus intestinigallinarum</name>
    <dbReference type="NCBI Taxonomy" id="2838742"/>
    <lineage>
        <taxon>Bacteria</taxon>
        <taxon>Bacillati</taxon>
        <taxon>Bacillota</taxon>
        <taxon>Bacilli</taxon>
        <taxon>Bacillales</taxon>
        <taxon>Bacillaceae</taxon>
        <taxon>Pseudogracilibacillus</taxon>
    </lineage>
</organism>
<evidence type="ECO:0000256" key="5">
    <source>
        <dbReference type="ARBA" id="ARBA00022839"/>
    </source>
</evidence>
<keyword evidence="4 6" id="KW-0378">Hydrolase</keyword>
<dbReference type="InterPro" id="IPR003761">
    <property type="entry name" value="Exonuc_VII_S"/>
</dbReference>
<keyword evidence="7" id="KW-0175">Coiled coil</keyword>
<sequence>MSEQLNELSFEEALKKLEEIVASLENDEIPLEKSMALYEEGMKLSKQCNRMLKNAEEKMTELMQADGTTQPYDEVLED</sequence>
<comment type="subunit">
    <text evidence="6">Heterooligomer composed of large and small subunits.</text>
</comment>
<proteinExistence type="inferred from homology"/>
<evidence type="ECO:0000256" key="3">
    <source>
        <dbReference type="ARBA" id="ARBA00022722"/>
    </source>
</evidence>
<keyword evidence="2 6" id="KW-0963">Cytoplasm</keyword>
<dbReference type="Proteomes" id="UP000823937">
    <property type="component" value="Unassembled WGS sequence"/>
</dbReference>
<dbReference type="GO" id="GO:0008855">
    <property type="term" value="F:exodeoxyribonuclease VII activity"/>
    <property type="evidence" value="ECO:0007669"/>
    <property type="project" value="UniProtKB-UniRule"/>
</dbReference>
<evidence type="ECO:0000256" key="2">
    <source>
        <dbReference type="ARBA" id="ARBA00022490"/>
    </source>
</evidence>
<dbReference type="PANTHER" id="PTHR34137:SF1">
    <property type="entry name" value="EXODEOXYRIBONUCLEASE 7 SMALL SUBUNIT"/>
    <property type="match status" value="1"/>
</dbReference>
<protein>
    <recommendedName>
        <fullName evidence="6">Exodeoxyribonuclease 7 small subunit</fullName>
        <ecNumber evidence="6">3.1.11.6</ecNumber>
    </recommendedName>
    <alternativeName>
        <fullName evidence="6">Exodeoxyribonuclease VII small subunit</fullName>
        <shortName evidence="6">Exonuclease VII small subunit</shortName>
    </alternativeName>
</protein>
<comment type="similarity">
    <text evidence="1 6">Belongs to the XseB family.</text>
</comment>
<comment type="caution">
    <text evidence="8">The sequence shown here is derived from an EMBL/GenBank/DDBJ whole genome shotgun (WGS) entry which is preliminary data.</text>
</comment>
<dbReference type="PANTHER" id="PTHR34137">
    <property type="entry name" value="EXODEOXYRIBONUCLEASE 7 SMALL SUBUNIT"/>
    <property type="match status" value="1"/>
</dbReference>
<dbReference type="InterPro" id="IPR037004">
    <property type="entry name" value="Exonuc_VII_ssu_sf"/>
</dbReference>
<dbReference type="NCBIfam" id="TIGR01280">
    <property type="entry name" value="xseB"/>
    <property type="match status" value="1"/>
</dbReference>
<dbReference type="NCBIfam" id="NF002139">
    <property type="entry name" value="PRK00977.1-3"/>
    <property type="match status" value="1"/>
</dbReference>
<evidence type="ECO:0000256" key="7">
    <source>
        <dbReference type="SAM" id="Coils"/>
    </source>
</evidence>
<comment type="subcellular location">
    <subcellularLocation>
        <location evidence="6">Cytoplasm</location>
    </subcellularLocation>
</comment>
<accession>A0A9D1PPC0</accession>
<dbReference type="GO" id="GO:0005829">
    <property type="term" value="C:cytosol"/>
    <property type="evidence" value="ECO:0007669"/>
    <property type="project" value="TreeGrafter"/>
</dbReference>
<dbReference type="GO" id="GO:0009318">
    <property type="term" value="C:exodeoxyribonuclease VII complex"/>
    <property type="evidence" value="ECO:0007669"/>
    <property type="project" value="UniProtKB-UniRule"/>
</dbReference>
<gene>
    <name evidence="6 8" type="primary">xseB</name>
    <name evidence="8" type="ORF">H9895_08185</name>
</gene>
<evidence type="ECO:0000256" key="1">
    <source>
        <dbReference type="ARBA" id="ARBA00009998"/>
    </source>
</evidence>
<reference evidence="8" key="1">
    <citation type="journal article" date="2021" name="PeerJ">
        <title>Extensive microbial diversity within the chicken gut microbiome revealed by metagenomics and culture.</title>
        <authorList>
            <person name="Gilroy R."/>
            <person name="Ravi A."/>
            <person name="Getino M."/>
            <person name="Pursley I."/>
            <person name="Horton D.L."/>
            <person name="Alikhan N.F."/>
            <person name="Baker D."/>
            <person name="Gharbi K."/>
            <person name="Hall N."/>
            <person name="Watson M."/>
            <person name="Adriaenssens E.M."/>
            <person name="Foster-Nyarko E."/>
            <person name="Jarju S."/>
            <person name="Secka A."/>
            <person name="Antonio M."/>
            <person name="Oren A."/>
            <person name="Chaudhuri R.R."/>
            <person name="La Ragione R."/>
            <person name="Hildebrand F."/>
            <person name="Pallen M.J."/>
        </authorList>
    </citation>
    <scope>NUCLEOTIDE SEQUENCE</scope>
    <source>
        <strain evidence="8">CHK169-2315</strain>
    </source>
</reference>
<dbReference type="EMBL" id="DXHX01000123">
    <property type="protein sequence ID" value="HIV75038.1"/>
    <property type="molecule type" value="Genomic_DNA"/>
</dbReference>
<evidence type="ECO:0000256" key="6">
    <source>
        <dbReference type="HAMAP-Rule" id="MF_00337"/>
    </source>
</evidence>
<keyword evidence="3 6" id="KW-0540">Nuclease</keyword>
<evidence type="ECO:0000313" key="9">
    <source>
        <dbReference type="Proteomes" id="UP000823937"/>
    </source>
</evidence>
<comment type="catalytic activity">
    <reaction evidence="6">
        <text>Exonucleolytic cleavage in either 5'- to 3'- or 3'- to 5'-direction to yield nucleoside 5'-phosphates.</text>
        <dbReference type="EC" id="3.1.11.6"/>
    </reaction>
</comment>
<dbReference type="EC" id="3.1.11.6" evidence="6"/>
<dbReference type="Pfam" id="PF02609">
    <property type="entry name" value="Exonuc_VII_S"/>
    <property type="match status" value="1"/>
</dbReference>
<dbReference type="SUPFAM" id="SSF116842">
    <property type="entry name" value="XseB-like"/>
    <property type="match status" value="1"/>
</dbReference>
<comment type="function">
    <text evidence="6">Bidirectionally degrades single-stranded DNA into large acid-insoluble oligonucleotides, which are then degraded further into small acid-soluble oligonucleotides.</text>
</comment>
<dbReference type="GO" id="GO:0006308">
    <property type="term" value="P:DNA catabolic process"/>
    <property type="evidence" value="ECO:0007669"/>
    <property type="project" value="UniProtKB-UniRule"/>
</dbReference>
<dbReference type="HAMAP" id="MF_00337">
    <property type="entry name" value="Exonuc_7_S"/>
    <property type="match status" value="1"/>
</dbReference>
<evidence type="ECO:0000256" key="4">
    <source>
        <dbReference type="ARBA" id="ARBA00022801"/>
    </source>
</evidence>